<dbReference type="GO" id="GO:0070475">
    <property type="term" value="P:rRNA base methylation"/>
    <property type="evidence" value="ECO:0007669"/>
    <property type="project" value="TreeGrafter"/>
</dbReference>
<sequence>MSNNLHPKNKHKPGYDLENLCEVYPELEQFVFVNKYESKTIDFFNPKAVKALNTALLFKYYEVKFWEFPDDNLCPPIPGRVDYIHHLSDLLKTSNLTENISILDIGTGASCIYPILGYAEYGWRFTGTDIDKTSLKYAQEIVNKNNLNNYISLRHQKDSKNILKSVLSNEDTFSVSMCNPPFYKSEQEAVEATTRKLKGLNKDNKMVRNFAGTHNELWYKGGEKAFLHNYLYESSLFKEQCHWFSSLVSKKELVRGMKVSLKKLNVKSVKVINMGQGNKQSRIIAWSFID</sequence>
<dbReference type="RefSeq" id="WP_147769346.1">
    <property type="nucleotide sequence ID" value="NZ_VRKQ01000016.1"/>
</dbReference>
<comment type="function">
    <text evidence="6">Specifically methylates the adenine in position 1618 of 23S rRNA.</text>
</comment>
<evidence type="ECO:0000313" key="7">
    <source>
        <dbReference type="EMBL" id="TXG35740.1"/>
    </source>
</evidence>
<organism evidence="7 8">
    <name type="scientific">Seonamhaeicola maritimus</name>
    <dbReference type="NCBI Taxonomy" id="2591822"/>
    <lineage>
        <taxon>Bacteria</taxon>
        <taxon>Pseudomonadati</taxon>
        <taxon>Bacteroidota</taxon>
        <taxon>Flavobacteriia</taxon>
        <taxon>Flavobacteriales</taxon>
        <taxon>Flavobacteriaceae</taxon>
    </lineage>
</organism>
<dbReference type="AlphaFoldDB" id="A0A5C7GFH1"/>
<dbReference type="HAMAP" id="MF_01848">
    <property type="entry name" value="23SrRNA_methyltr_F"/>
    <property type="match status" value="1"/>
</dbReference>
<comment type="similarity">
    <text evidence="6">Belongs to the methyltransferase superfamily. METTL16/RlmF family.</text>
</comment>
<dbReference type="Gene3D" id="3.40.50.150">
    <property type="entry name" value="Vaccinia Virus protein VP39"/>
    <property type="match status" value="1"/>
</dbReference>
<comment type="caution">
    <text evidence="7">The sequence shown here is derived from an EMBL/GenBank/DDBJ whole genome shotgun (WGS) entry which is preliminary data.</text>
</comment>
<evidence type="ECO:0000256" key="6">
    <source>
        <dbReference type="HAMAP-Rule" id="MF_01848"/>
    </source>
</evidence>
<dbReference type="OrthoDB" id="1115728at2"/>
<dbReference type="InterPro" id="IPR010286">
    <property type="entry name" value="METTL16/RlmF"/>
</dbReference>
<dbReference type="NCBIfam" id="NF008725">
    <property type="entry name" value="PRK11727.1"/>
    <property type="match status" value="1"/>
</dbReference>
<keyword evidence="4 6" id="KW-0808">Transferase</keyword>
<dbReference type="PANTHER" id="PTHR13393:SF0">
    <property type="entry name" value="RNA N6-ADENOSINE-METHYLTRANSFERASE METTL16"/>
    <property type="match status" value="1"/>
</dbReference>
<keyword evidence="3 6" id="KW-0489">Methyltransferase</keyword>
<comment type="catalytic activity">
    <reaction evidence="6">
        <text>adenosine(1618) in 23S rRNA + S-adenosyl-L-methionine = N(6)-methyladenosine(1618) in 23S rRNA + S-adenosyl-L-homocysteine + H(+)</text>
        <dbReference type="Rhea" id="RHEA:16497"/>
        <dbReference type="Rhea" id="RHEA-COMP:10229"/>
        <dbReference type="Rhea" id="RHEA-COMP:10231"/>
        <dbReference type="ChEBI" id="CHEBI:15378"/>
        <dbReference type="ChEBI" id="CHEBI:57856"/>
        <dbReference type="ChEBI" id="CHEBI:59789"/>
        <dbReference type="ChEBI" id="CHEBI:74411"/>
        <dbReference type="ChEBI" id="CHEBI:74449"/>
        <dbReference type="EC" id="2.1.1.181"/>
    </reaction>
</comment>
<gene>
    <name evidence="6 7" type="primary">rlmF</name>
    <name evidence="7" type="ORF">FUA22_14685</name>
</gene>
<dbReference type="InterPro" id="IPR016909">
    <property type="entry name" value="rRNA_lsu_MeTfrase_F"/>
</dbReference>
<evidence type="ECO:0000256" key="4">
    <source>
        <dbReference type="ARBA" id="ARBA00022679"/>
    </source>
</evidence>
<reference evidence="7 8" key="1">
    <citation type="submission" date="2019-08" db="EMBL/GenBank/DDBJ databases">
        <title>Seonamhaeicola sediminis sp. nov., isolated from marine sediment.</title>
        <authorList>
            <person name="Cao W.R."/>
        </authorList>
    </citation>
    <scope>NUCLEOTIDE SEQUENCE [LARGE SCALE GENOMIC DNA]</scope>
    <source>
        <strain evidence="7 8">1505</strain>
    </source>
</reference>
<dbReference type="GO" id="GO:0005737">
    <property type="term" value="C:cytoplasm"/>
    <property type="evidence" value="ECO:0007669"/>
    <property type="project" value="UniProtKB-SubCell"/>
</dbReference>
<keyword evidence="1 6" id="KW-0963">Cytoplasm</keyword>
<keyword evidence="8" id="KW-1185">Reference proteome</keyword>
<evidence type="ECO:0000256" key="1">
    <source>
        <dbReference type="ARBA" id="ARBA00022490"/>
    </source>
</evidence>
<evidence type="ECO:0000313" key="8">
    <source>
        <dbReference type="Proteomes" id="UP000321080"/>
    </source>
</evidence>
<protein>
    <recommendedName>
        <fullName evidence="6">Ribosomal RNA large subunit methyltransferase F</fullName>
        <ecNumber evidence="6">2.1.1.181</ecNumber>
    </recommendedName>
    <alternativeName>
        <fullName evidence="6">23S rRNA mA1618 methyltransferase</fullName>
    </alternativeName>
    <alternativeName>
        <fullName evidence="6">rRNA adenine N-6-methyltransferase</fullName>
    </alternativeName>
</protein>
<proteinExistence type="inferred from homology"/>
<dbReference type="SUPFAM" id="SSF53335">
    <property type="entry name" value="S-adenosyl-L-methionine-dependent methyltransferases"/>
    <property type="match status" value="1"/>
</dbReference>
<dbReference type="InterPro" id="IPR029063">
    <property type="entry name" value="SAM-dependent_MTases_sf"/>
</dbReference>
<dbReference type="PIRSF" id="PIRSF029038">
    <property type="entry name" value="Mtase_YbiN_prd"/>
    <property type="match status" value="1"/>
</dbReference>
<name>A0A5C7GFH1_9FLAO</name>
<evidence type="ECO:0000256" key="3">
    <source>
        <dbReference type="ARBA" id="ARBA00022603"/>
    </source>
</evidence>
<evidence type="ECO:0000256" key="5">
    <source>
        <dbReference type="ARBA" id="ARBA00022691"/>
    </source>
</evidence>
<keyword evidence="2 6" id="KW-0698">rRNA processing</keyword>
<dbReference type="PANTHER" id="PTHR13393">
    <property type="entry name" value="SAM-DEPENDENT METHYLTRANSFERASE"/>
    <property type="match status" value="1"/>
</dbReference>
<dbReference type="Proteomes" id="UP000321080">
    <property type="component" value="Unassembled WGS sequence"/>
</dbReference>
<accession>A0A5C7GFH1</accession>
<dbReference type="GO" id="GO:0052907">
    <property type="term" value="F:23S rRNA (adenine(1618)-N(6))-methyltransferase activity"/>
    <property type="evidence" value="ECO:0007669"/>
    <property type="project" value="UniProtKB-EC"/>
</dbReference>
<keyword evidence="5 6" id="KW-0949">S-adenosyl-L-methionine</keyword>
<comment type="subcellular location">
    <subcellularLocation>
        <location evidence="6">Cytoplasm</location>
    </subcellularLocation>
</comment>
<evidence type="ECO:0000256" key="2">
    <source>
        <dbReference type="ARBA" id="ARBA00022552"/>
    </source>
</evidence>
<dbReference type="EC" id="2.1.1.181" evidence="6"/>
<dbReference type="EMBL" id="VRKQ01000016">
    <property type="protein sequence ID" value="TXG35740.1"/>
    <property type="molecule type" value="Genomic_DNA"/>
</dbReference>
<dbReference type="Pfam" id="PF05971">
    <property type="entry name" value="Methyltransf_10"/>
    <property type="match status" value="1"/>
</dbReference>